<dbReference type="PANTHER" id="PTHR43046:SF14">
    <property type="entry name" value="MUTT_NUDIX FAMILY PROTEIN"/>
    <property type="match status" value="1"/>
</dbReference>
<dbReference type="InterPro" id="IPR015797">
    <property type="entry name" value="NUDIX_hydrolase-like_dom_sf"/>
</dbReference>
<evidence type="ECO:0000256" key="2">
    <source>
        <dbReference type="ARBA" id="ARBA00022801"/>
    </source>
</evidence>
<dbReference type="HOGENOM" id="CLU_116638_1_0_5"/>
<comment type="cofactor">
    <cofactor evidence="1">
        <name>Mg(2+)</name>
        <dbReference type="ChEBI" id="CHEBI:18420"/>
    </cofactor>
</comment>
<dbReference type="AlphaFoldDB" id="A0A068TD48"/>
<sequence>MTPDAFKVLIYAVWQNRLLVFDEPDYPDQWLQVPGGTIEPGEAPDIAAAREFYEETGLAVDVPLHPLMVHDYRFQKDGSEICHRRHYFLLRLMGDYADTWIHIEEHRFDGGDPIRFCFSWMPLDDAARQLGGGLAEALPLVLKDGP</sequence>
<name>A0A068TD48_NEOGA</name>
<dbReference type="PRINTS" id="PR00502">
    <property type="entry name" value="NUDIXFAMILY"/>
</dbReference>
<gene>
    <name evidence="5" type="ORF">RG1141_CH37170</name>
</gene>
<dbReference type="Pfam" id="PF00293">
    <property type="entry name" value="NUDIX"/>
    <property type="match status" value="1"/>
</dbReference>
<evidence type="ECO:0000256" key="1">
    <source>
        <dbReference type="ARBA" id="ARBA00001946"/>
    </source>
</evidence>
<protein>
    <submittedName>
        <fullName evidence="5">MutT/NUDIX family protein</fullName>
    </submittedName>
</protein>
<dbReference type="Proteomes" id="UP000028186">
    <property type="component" value="Chromosome I"/>
</dbReference>
<dbReference type="Gene3D" id="3.90.79.10">
    <property type="entry name" value="Nucleoside Triphosphate Pyrophosphohydrolase"/>
    <property type="match status" value="1"/>
</dbReference>
<keyword evidence="2 3" id="KW-0378">Hydrolase</keyword>
<accession>A0A068TD48</accession>
<dbReference type="PATRIC" id="fig|1028801.3.peg.3785"/>
<dbReference type="RefSeq" id="WP_038546768.1">
    <property type="nucleotide sequence ID" value="NZ_HG938355.1"/>
</dbReference>
<evidence type="ECO:0000313" key="5">
    <source>
        <dbReference type="EMBL" id="CDN56044.1"/>
    </source>
</evidence>
<evidence type="ECO:0000259" key="4">
    <source>
        <dbReference type="PROSITE" id="PS51462"/>
    </source>
</evidence>
<comment type="similarity">
    <text evidence="3">Belongs to the Nudix hydrolase family.</text>
</comment>
<evidence type="ECO:0000313" key="6">
    <source>
        <dbReference type="Proteomes" id="UP000028186"/>
    </source>
</evidence>
<reference evidence="6" key="1">
    <citation type="journal article" date="2014" name="BMC Genomics">
        <title>Genome sequencing of two Neorhizobium galegae strains reveals a noeT gene responsible for the unusual acetylation of the nodulation factors.</title>
        <authorList>
            <person name="Osterman J."/>
            <person name="Marsh J."/>
            <person name="Laine P.K."/>
            <person name="Zeng Z."/>
            <person name="Alatalo E."/>
            <person name="Sullivan J.T."/>
            <person name="Young J.P."/>
            <person name="Thomas-Oates J."/>
            <person name="Paulin L."/>
            <person name="Lindstrom K."/>
        </authorList>
    </citation>
    <scope>NUCLEOTIDE SEQUENCE [LARGE SCALE GENOMIC DNA]</scope>
    <source>
        <strain evidence="6">HAMBI 1141</strain>
    </source>
</reference>
<dbReference type="InterPro" id="IPR000086">
    <property type="entry name" value="NUDIX_hydrolase_dom"/>
</dbReference>
<dbReference type="CDD" id="cd04663">
    <property type="entry name" value="NUDIX_Hydrolase"/>
    <property type="match status" value="1"/>
</dbReference>
<dbReference type="KEGG" id="ngl:RG1141_CH37170"/>
<organism evidence="5 6">
    <name type="scientific">Neorhizobium galegae bv. officinalis bv. officinalis str. HAMBI 1141</name>
    <dbReference type="NCBI Taxonomy" id="1028801"/>
    <lineage>
        <taxon>Bacteria</taxon>
        <taxon>Pseudomonadati</taxon>
        <taxon>Pseudomonadota</taxon>
        <taxon>Alphaproteobacteria</taxon>
        <taxon>Hyphomicrobiales</taxon>
        <taxon>Rhizobiaceae</taxon>
        <taxon>Rhizobium/Agrobacterium group</taxon>
        <taxon>Neorhizobium</taxon>
    </lineage>
</organism>
<dbReference type="InterPro" id="IPR020084">
    <property type="entry name" value="NUDIX_hydrolase_CS"/>
</dbReference>
<dbReference type="PANTHER" id="PTHR43046">
    <property type="entry name" value="GDP-MANNOSE MANNOSYL HYDROLASE"/>
    <property type="match status" value="1"/>
</dbReference>
<dbReference type="EMBL" id="HG938355">
    <property type="protein sequence ID" value="CDN56044.1"/>
    <property type="molecule type" value="Genomic_DNA"/>
</dbReference>
<dbReference type="PROSITE" id="PS51462">
    <property type="entry name" value="NUDIX"/>
    <property type="match status" value="1"/>
</dbReference>
<proteinExistence type="inferred from homology"/>
<dbReference type="GO" id="GO:0016787">
    <property type="term" value="F:hydrolase activity"/>
    <property type="evidence" value="ECO:0007669"/>
    <property type="project" value="UniProtKB-KW"/>
</dbReference>
<feature type="domain" description="Nudix hydrolase" evidence="4">
    <location>
        <begin position="1"/>
        <end position="143"/>
    </location>
</feature>
<dbReference type="eggNOG" id="COG0494">
    <property type="taxonomic scope" value="Bacteria"/>
</dbReference>
<dbReference type="SUPFAM" id="SSF55811">
    <property type="entry name" value="Nudix"/>
    <property type="match status" value="1"/>
</dbReference>
<evidence type="ECO:0000256" key="3">
    <source>
        <dbReference type="RuleBase" id="RU003476"/>
    </source>
</evidence>
<dbReference type="InterPro" id="IPR020476">
    <property type="entry name" value="Nudix_hydrolase"/>
</dbReference>
<dbReference type="PROSITE" id="PS00893">
    <property type="entry name" value="NUDIX_BOX"/>
    <property type="match status" value="1"/>
</dbReference>